<sequence length="174" mass="19229">MAKTATRLKAPAQVYVPQTKDDAAADIRKIGDVQRELARSSAEMNDSIAAITHNFQPRLDALNEQLKTLQDGVQGYCEAHRSELTNGGRVKTANLITGEVQWRKRPASVSVRGVETVIETLKRLGFSKFVRTKEEINKDAILNAPNEVRGVAGIKVVTDIEDFVITPFEREVVA</sequence>
<protein>
    <submittedName>
        <fullName evidence="1">Host-nuclease inhibitor protein Gam</fullName>
    </submittedName>
</protein>
<keyword evidence="2" id="KW-1185">Reference proteome</keyword>
<organism evidence="1 2">
    <name type="scientific">Nitrosospira lacus</name>
    <dbReference type="NCBI Taxonomy" id="1288494"/>
    <lineage>
        <taxon>Bacteria</taxon>
        <taxon>Pseudomonadati</taxon>
        <taxon>Pseudomonadota</taxon>
        <taxon>Betaproteobacteria</taxon>
        <taxon>Nitrosomonadales</taxon>
        <taxon>Nitrosomonadaceae</taxon>
        <taxon>Nitrosospira</taxon>
    </lineage>
</organism>
<name>A0A1W6SQS8_9PROT</name>
<dbReference type="AlphaFoldDB" id="A0A1W6SQS8"/>
<dbReference type="RefSeq" id="WP_004177735.1">
    <property type="nucleotide sequence ID" value="NZ_CP021106.3"/>
</dbReference>
<dbReference type="GO" id="GO:0003690">
    <property type="term" value="F:double-stranded DNA binding"/>
    <property type="evidence" value="ECO:0007669"/>
    <property type="project" value="InterPro"/>
</dbReference>
<dbReference type="OrthoDB" id="8141487at2"/>
<reference evidence="1 2" key="1">
    <citation type="journal article" date="2015" name="Int. J. Syst. Evol. Microbiol.">
        <title>Nitrosospira lacus sp. nov., a psychrotolerant, ammonia-oxidizing bacterium from sandy lake sediment.</title>
        <authorList>
            <person name="Urakawa H."/>
            <person name="Garcia J.C."/>
            <person name="Nielsen J.L."/>
            <person name="Le V.Q."/>
            <person name="Kozlowski J.A."/>
            <person name="Stein L.Y."/>
            <person name="Lim C.K."/>
            <person name="Pommerening-Roser A."/>
            <person name="Martens-Habbena W."/>
            <person name="Stahl D.A."/>
            <person name="Klotz M.G."/>
        </authorList>
    </citation>
    <scope>NUCLEOTIDE SEQUENCE [LARGE SCALE GENOMIC DNA]</scope>
    <source>
        <strain evidence="1 2">APG3</strain>
    </source>
</reference>
<accession>A0A1W6SQS8</accession>
<dbReference type="Gene3D" id="1.20.5.170">
    <property type="match status" value="1"/>
</dbReference>
<dbReference type="KEGG" id="nlc:EBAPG3_010345"/>
<dbReference type="Pfam" id="PF07352">
    <property type="entry name" value="Phage_Mu_Gam"/>
    <property type="match status" value="1"/>
</dbReference>
<evidence type="ECO:0000313" key="1">
    <source>
        <dbReference type="EMBL" id="ARO88141.1"/>
    </source>
</evidence>
<gene>
    <name evidence="1" type="ORF">EBAPG3_010345</name>
</gene>
<dbReference type="EMBL" id="CP021106">
    <property type="protein sequence ID" value="ARO88141.1"/>
    <property type="molecule type" value="Genomic_DNA"/>
</dbReference>
<dbReference type="GO" id="GO:0042262">
    <property type="term" value="P:DNA protection"/>
    <property type="evidence" value="ECO:0007669"/>
    <property type="project" value="InterPro"/>
</dbReference>
<dbReference type="InterPro" id="IPR009951">
    <property type="entry name" value="Host-nuc_inhib_Gam"/>
</dbReference>
<dbReference type="Proteomes" id="UP000012179">
    <property type="component" value="Chromosome"/>
</dbReference>
<dbReference type="eggNOG" id="COG4396">
    <property type="taxonomic scope" value="Bacteria"/>
</dbReference>
<evidence type="ECO:0000313" key="2">
    <source>
        <dbReference type="Proteomes" id="UP000012179"/>
    </source>
</evidence>
<proteinExistence type="predicted"/>
<dbReference type="SUPFAM" id="SSF161266">
    <property type="entry name" value="Gam-like"/>
    <property type="match status" value="1"/>
</dbReference>